<evidence type="ECO:0000313" key="4">
    <source>
        <dbReference type="Proteomes" id="UP000248039"/>
    </source>
</evidence>
<feature type="compositionally biased region" description="Pro residues" evidence="1">
    <location>
        <begin position="430"/>
        <end position="440"/>
    </location>
</feature>
<protein>
    <recommendedName>
        <fullName evidence="2">Acyl-CoA oxidase C-alpha1 domain-containing protein</fullName>
    </recommendedName>
</protein>
<sequence length="604" mass="62849">MSTPPHTPGVLARLRTRLSSSQVTAINTLLTEYQPWSSTGTSAHRRLARLAAALPPAAEVFGDPELLAALGEATVLADPALYQTFLSHYVLCVGSLVLLDGKAADPDGGLAHARTKGSFMVTEVGEASSHLAIRTEARFDPVRREFSLHTPDARAAKFSSVAAPGLPQQAVVCARLLTAGQDGGVFSFLVDITGSDGLPVPGVSVSALMPVAALPLPYGLVRFDGARVGYERWLADGAVLDTGGGLHDPQPGPDARLQRTLGCGQALWATLPAAMAALAGRSAAMAWRFNAGRRSHGRLAPGLPVLAYRTQQHAVLGALATAHSLRCTARAALAAWTDPPAAAPGQAAMTFSPWAAVDHSLALFKAHTTRAAAELVDDLQHRCGVSGFVDRNRLAGYLGFARAFDNAGGDNTLILLDAGRAIAAERARDPQPPGPPPEVPADPTEARWWPAAAALLEAGLAERLAATVRAREAAGHRDLELWNPLLADLLELGDLRARRLAAAAARAGCGWPVPHAADLAALDGLRQARRLAGPLLAARVLTPATVRGLPAAMDAVCDRLGPAAADLAAALDPGPDPARTAFDAPDYATALLAAHQLADDWSTS</sequence>
<dbReference type="AlphaFoldDB" id="A0A2V4NSQ0"/>
<feature type="region of interest" description="Disordered" evidence="1">
    <location>
        <begin position="425"/>
        <end position="444"/>
    </location>
</feature>
<dbReference type="Pfam" id="PF22924">
    <property type="entry name" value="ACOX_C_alpha1"/>
    <property type="match status" value="1"/>
</dbReference>
<evidence type="ECO:0000259" key="2">
    <source>
        <dbReference type="Pfam" id="PF22924"/>
    </source>
</evidence>
<accession>A0A2V4NSQ0</accession>
<feature type="domain" description="Acyl-CoA oxidase C-alpha1" evidence="2">
    <location>
        <begin position="274"/>
        <end position="422"/>
    </location>
</feature>
<proteinExistence type="predicted"/>
<dbReference type="RefSeq" id="WP_110669455.1">
    <property type="nucleotide sequence ID" value="NZ_PYBW01000043.1"/>
</dbReference>
<dbReference type="PANTHER" id="PTHR10909">
    <property type="entry name" value="ELECTRON TRANSPORT OXIDOREDUCTASE"/>
    <property type="match status" value="1"/>
</dbReference>
<dbReference type="PANTHER" id="PTHR10909:SF382">
    <property type="entry name" value="ACYL-COENZYME A OXIDASE"/>
    <property type="match status" value="1"/>
</dbReference>
<dbReference type="GO" id="GO:0055088">
    <property type="term" value="P:lipid homeostasis"/>
    <property type="evidence" value="ECO:0007669"/>
    <property type="project" value="TreeGrafter"/>
</dbReference>
<dbReference type="Gene3D" id="2.40.110.10">
    <property type="entry name" value="Butyryl-CoA Dehydrogenase, subunit A, domain 2"/>
    <property type="match status" value="1"/>
</dbReference>
<dbReference type="InterPro" id="IPR012258">
    <property type="entry name" value="Acyl-CoA_oxidase"/>
</dbReference>
<dbReference type="InterPro" id="IPR046373">
    <property type="entry name" value="Acyl-CoA_Oxase/DH_mid-dom_sf"/>
</dbReference>
<evidence type="ECO:0000256" key="1">
    <source>
        <dbReference type="SAM" id="MobiDB-lite"/>
    </source>
</evidence>
<comment type="caution">
    <text evidence="3">The sequence shown here is derived from an EMBL/GenBank/DDBJ whole genome shotgun (WGS) entry which is preliminary data.</text>
</comment>
<dbReference type="GO" id="GO:0071949">
    <property type="term" value="F:FAD binding"/>
    <property type="evidence" value="ECO:0007669"/>
    <property type="project" value="InterPro"/>
</dbReference>
<name>A0A2V4NSQ0_9ACTN</name>
<dbReference type="GO" id="GO:0003997">
    <property type="term" value="F:acyl-CoA oxidase activity"/>
    <property type="evidence" value="ECO:0007669"/>
    <property type="project" value="InterPro"/>
</dbReference>
<dbReference type="InterPro" id="IPR055060">
    <property type="entry name" value="ACOX_C_alpha1"/>
</dbReference>
<reference evidence="3 4" key="1">
    <citation type="submission" date="2018-03" db="EMBL/GenBank/DDBJ databases">
        <title>Bioinformatic expansion and discovery of thiopeptide antibiotics.</title>
        <authorList>
            <person name="Schwalen C.J."/>
            <person name="Hudson G.A."/>
            <person name="Mitchell D.A."/>
        </authorList>
    </citation>
    <scope>NUCLEOTIDE SEQUENCE [LARGE SCALE GENOMIC DNA]</scope>
    <source>
        <strain evidence="3 4">ATCC 21389</strain>
    </source>
</reference>
<dbReference type="OrthoDB" id="1144545at2"/>
<dbReference type="GO" id="GO:0033540">
    <property type="term" value="P:fatty acid beta-oxidation using acyl-CoA oxidase"/>
    <property type="evidence" value="ECO:0007669"/>
    <property type="project" value="TreeGrafter"/>
</dbReference>
<dbReference type="EMBL" id="PYBW01000043">
    <property type="protein sequence ID" value="PYC79489.1"/>
    <property type="molecule type" value="Genomic_DNA"/>
</dbReference>
<organism evidence="3 4">
    <name type="scientific">Streptomyces tateyamensis</name>
    <dbReference type="NCBI Taxonomy" id="565073"/>
    <lineage>
        <taxon>Bacteria</taxon>
        <taxon>Bacillati</taxon>
        <taxon>Actinomycetota</taxon>
        <taxon>Actinomycetes</taxon>
        <taxon>Kitasatosporales</taxon>
        <taxon>Streptomycetaceae</taxon>
        <taxon>Streptomyces</taxon>
    </lineage>
</organism>
<dbReference type="GO" id="GO:0005504">
    <property type="term" value="F:fatty acid binding"/>
    <property type="evidence" value="ECO:0007669"/>
    <property type="project" value="TreeGrafter"/>
</dbReference>
<keyword evidence="4" id="KW-1185">Reference proteome</keyword>
<evidence type="ECO:0000313" key="3">
    <source>
        <dbReference type="EMBL" id="PYC79489.1"/>
    </source>
</evidence>
<dbReference type="SUPFAM" id="SSF47203">
    <property type="entry name" value="Acyl-CoA dehydrogenase C-terminal domain-like"/>
    <property type="match status" value="1"/>
</dbReference>
<dbReference type="SUPFAM" id="SSF56645">
    <property type="entry name" value="Acyl-CoA dehydrogenase NM domain-like"/>
    <property type="match status" value="1"/>
</dbReference>
<dbReference type="InterPro" id="IPR009100">
    <property type="entry name" value="AcylCoA_DH/oxidase_NM_dom_sf"/>
</dbReference>
<dbReference type="Gene3D" id="1.20.140.10">
    <property type="entry name" value="Butyryl-CoA Dehydrogenase, subunit A, domain 3"/>
    <property type="match status" value="1"/>
</dbReference>
<dbReference type="Proteomes" id="UP000248039">
    <property type="component" value="Unassembled WGS sequence"/>
</dbReference>
<gene>
    <name evidence="3" type="ORF">C7C46_14075</name>
</gene>
<dbReference type="InterPro" id="IPR036250">
    <property type="entry name" value="AcylCo_DH-like_C"/>
</dbReference>